<keyword evidence="4" id="KW-1185">Reference proteome</keyword>
<evidence type="ECO:0000313" key="3">
    <source>
        <dbReference type="EMBL" id="KAF6279140.1"/>
    </source>
</evidence>
<reference evidence="3 4" key="1">
    <citation type="journal article" date="2020" name="Nature">
        <title>Six reference-quality genomes reveal evolution of bat adaptations.</title>
        <authorList>
            <person name="Jebb D."/>
            <person name="Huang Z."/>
            <person name="Pippel M."/>
            <person name="Hughes G.M."/>
            <person name="Lavrichenko K."/>
            <person name="Devanna P."/>
            <person name="Winkler S."/>
            <person name="Jermiin L.S."/>
            <person name="Skirmuntt E.C."/>
            <person name="Katzourakis A."/>
            <person name="Burkitt-Gray L."/>
            <person name="Ray D.A."/>
            <person name="Sullivan K.A.M."/>
            <person name="Roscito J.G."/>
            <person name="Kirilenko B.M."/>
            <person name="Davalos L.M."/>
            <person name="Corthals A.P."/>
            <person name="Power M.L."/>
            <person name="Jones G."/>
            <person name="Ransome R.D."/>
            <person name="Dechmann D.K.N."/>
            <person name="Locatelli A.G."/>
            <person name="Puechmaille S.J."/>
            <person name="Fedrigo O."/>
            <person name="Jarvis E.D."/>
            <person name="Hiller M."/>
            <person name="Vernes S.C."/>
            <person name="Myers E.W."/>
            <person name="Teeling E.C."/>
        </authorList>
    </citation>
    <scope>NUCLEOTIDE SEQUENCE [LARGE SCALE GENOMIC DNA]</scope>
    <source>
        <strain evidence="3">MMyoMyo1</strain>
        <tissue evidence="3">Flight muscle</tissue>
    </source>
</reference>
<protein>
    <submittedName>
        <fullName evidence="3">Uncharacterized protein</fullName>
    </submittedName>
</protein>
<feature type="region of interest" description="Disordered" evidence="1">
    <location>
        <begin position="98"/>
        <end position="126"/>
    </location>
</feature>
<evidence type="ECO:0000256" key="1">
    <source>
        <dbReference type="SAM" id="MobiDB-lite"/>
    </source>
</evidence>
<name>A0A7J7RSM2_MYOMY</name>
<proteinExistence type="predicted"/>
<accession>A0A7J7RSM2</accession>
<feature type="chain" id="PRO_5029754128" evidence="2">
    <location>
        <begin position="20"/>
        <end position="192"/>
    </location>
</feature>
<feature type="signal peptide" evidence="2">
    <location>
        <begin position="1"/>
        <end position="19"/>
    </location>
</feature>
<dbReference type="Proteomes" id="UP000527355">
    <property type="component" value="Unassembled WGS sequence"/>
</dbReference>
<evidence type="ECO:0000256" key="2">
    <source>
        <dbReference type="SAM" id="SignalP"/>
    </source>
</evidence>
<dbReference type="AlphaFoldDB" id="A0A7J7RSM2"/>
<evidence type="ECO:0000313" key="4">
    <source>
        <dbReference type="Proteomes" id="UP000527355"/>
    </source>
</evidence>
<dbReference type="EMBL" id="JABWUV010000022">
    <property type="protein sequence ID" value="KAF6279140.1"/>
    <property type="molecule type" value="Genomic_DNA"/>
</dbReference>
<gene>
    <name evidence="3" type="ORF">mMyoMyo1_010183</name>
</gene>
<keyword evidence="2" id="KW-0732">Signal</keyword>
<organism evidence="3 4">
    <name type="scientific">Myotis myotis</name>
    <name type="common">Greater mouse-eared bat</name>
    <name type="synonym">Vespertilio myotis</name>
    <dbReference type="NCBI Taxonomy" id="51298"/>
    <lineage>
        <taxon>Eukaryota</taxon>
        <taxon>Metazoa</taxon>
        <taxon>Chordata</taxon>
        <taxon>Craniata</taxon>
        <taxon>Vertebrata</taxon>
        <taxon>Euteleostomi</taxon>
        <taxon>Mammalia</taxon>
        <taxon>Eutheria</taxon>
        <taxon>Laurasiatheria</taxon>
        <taxon>Chiroptera</taxon>
        <taxon>Yangochiroptera</taxon>
        <taxon>Vespertilionidae</taxon>
        <taxon>Myotis</taxon>
    </lineage>
</organism>
<feature type="compositionally biased region" description="Low complexity" evidence="1">
    <location>
        <begin position="98"/>
        <end position="111"/>
    </location>
</feature>
<comment type="caution">
    <text evidence="3">The sequence shown here is derived from an EMBL/GenBank/DDBJ whole genome shotgun (WGS) entry which is preliminary data.</text>
</comment>
<sequence>MARSLWHAAWQLLTKLSLSFPKQTQHNKTKTKTGHVSLNRKFHSSAFYARYVGTCPHGDWGRDWESQLLVHRLDFRAAQQASASGRNERLWSLETLRASGRSSGSRRSPSCRQHRRPLSGETLTGVASSPETAALYRKEQTSPGCCCPVGRAPAGLIPVKGTSGRGACRRQPIDGSLSHRCFSPSLPLSNSP</sequence>